<dbReference type="STRING" id="180332.GCA_000797495_02992"/>
<evidence type="ECO:0000256" key="7">
    <source>
        <dbReference type="ARBA" id="ARBA00023141"/>
    </source>
</evidence>
<dbReference type="InterPro" id="IPR013785">
    <property type="entry name" value="Aldolase_TIM"/>
</dbReference>
<keyword evidence="7 9" id="KW-0057">Aromatic amino acid biosynthesis</keyword>
<dbReference type="AlphaFoldDB" id="A0A4U8Q758"/>
<comment type="similarity">
    <text evidence="9">Belongs to the TrpF family.</text>
</comment>
<keyword evidence="6 9" id="KW-0822">Tryptophan biosynthesis</keyword>
<reference evidence="11 12" key="1">
    <citation type="journal article" date="2019" name="Anaerobe">
        <title>Detection of Robinsoniella peoriensis in multiple bone samples of a trauma patient.</title>
        <authorList>
            <person name="Schrottner P."/>
            <person name="Hartwich K."/>
            <person name="Bunk B."/>
            <person name="Schober I."/>
            <person name="Helbig S."/>
            <person name="Rudolph W.W."/>
            <person name="Gunzer F."/>
        </authorList>
    </citation>
    <scope>NUCLEOTIDE SEQUENCE [LARGE SCALE GENOMIC DNA]</scope>
    <source>
        <strain evidence="11 12">DSM 106044</strain>
    </source>
</reference>
<dbReference type="EC" id="5.3.1.24" evidence="3 9"/>
<dbReference type="Pfam" id="PF00697">
    <property type="entry name" value="PRAI"/>
    <property type="match status" value="1"/>
</dbReference>
<proteinExistence type="inferred from homology"/>
<dbReference type="InterPro" id="IPR001240">
    <property type="entry name" value="PRAI_dom"/>
</dbReference>
<evidence type="ECO:0000256" key="6">
    <source>
        <dbReference type="ARBA" id="ARBA00022822"/>
    </source>
</evidence>
<dbReference type="UniPathway" id="UPA00035">
    <property type="reaction ID" value="UER00042"/>
</dbReference>
<dbReference type="InterPro" id="IPR044643">
    <property type="entry name" value="TrpF_fam"/>
</dbReference>
<name>A0A4U8Q758_9FIRM</name>
<evidence type="ECO:0000313" key="12">
    <source>
        <dbReference type="Proteomes" id="UP000306509"/>
    </source>
</evidence>
<gene>
    <name evidence="9 11" type="primary">trpF</name>
    <name evidence="11" type="ORF">DSM106044_05636</name>
</gene>
<keyword evidence="12" id="KW-1185">Reference proteome</keyword>
<feature type="domain" description="N-(5'phosphoribosyl) anthranilate isomerase (PRAI)" evidence="10">
    <location>
        <begin position="4"/>
        <end position="200"/>
    </location>
</feature>
<evidence type="ECO:0000256" key="4">
    <source>
        <dbReference type="ARBA" id="ARBA00022272"/>
    </source>
</evidence>
<evidence type="ECO:0000256" key="1">
    <source>
        <dbReference type="ARBA" id="ARBA00001164"/>
    </source>
</evidence>
<evidence type="ECO:0000256" key="8">
    <source>
        <dbReference type="ARBA" id="ARBA00023235"/>
    </source>
</evidence>
<dbReference type="SUPFAM" id="SSF51366">
    <property type="entry name" value="Ribulose-phoshate binding barrel"/>
    <property type="match status" value="1"/>
</dbReference>
<evidence type="ECO:0000259" key="10">
    <source>
        <dbReference type="Pfam" id="PF00697"/>
    </source>
</evidence>
<dbReference type="EMBL" id="QGQD01000118">
    <property type="protein sequence ID" value="TLC97555.1"/>
    <property type="molecule type" value="Genomic_DNA"/>
</dbReference>
<evidence type="ECO:0000256" key="5">
    <source>
        <dbReference type="ARBA" id="ARBA00022605"/>
    </source>
</evidence>
<dbReference type="Proteomes" id="UP000306509">
    <property type="component" value="Unassembled WGS sequence"/>
</dbReference>
<dbReference type="InterPro" id="IPR011060">
    <property type="entry name" value="RibuloseP-bd_barrel"/>
</dbReference>
<keyword evidence="5 9" id="KW-0028">Amino-acid biosynthesis</keyword>
<dbReference type="Gene3D" id="3.20.20.70">
    <property type="entry name" value="Aldolase class I"/>
    <property type="match status" value="1"/>
</dbReference>
<comment type="caution">
    <text evidence="11">The sequence shown here is derived from an EMBL/GenBank/DDBJ whole genome shotgun (WGS) entry which is preliminary data.</text>
</comment>
<evidence type="ECO:0000256" key="9">
    <source>
        <dbReference type="HAMAP-Rule" id="MF_00135"/>
    </source>
</evidence>
<organism evidence="11 12">
    <name type="scientific">Robinsoniella peoriensis</name>
    <dbReference type="NCBI Taxonomy" id="180332"/>
    <lineage>
        <taxon>Bacteria</taxon>
        <taxon>Bacillati</taxon>
        <taxon>Bacillota</taxon>
        <taxon>Clostridia</taxon>
        <taxon>Lachnospirales</taxon>
        <taxon>Lachnospiraceae</taxon>
        <taxon>Robinsoniella</taxon>
    </lineage>
</organism>
<evidence type="ECO:0000256" key="3">
    <source>
        <dbReference type="ARBA" id="ARBA00012572"/>
    </source>
</evidence>
<evidence type="ECO:0000256" key="2">
    <source>
        <dbReference type="ARBA" id="ARBA00004664"/>
    </source>
</evidence>
<dbReference type="GO" id="GO:0000162">
    <property type="term" value="P:L-tryptophan biosynthetic process"/>
    <property type="evidence" value="ECO:0007669"/>
    <property type="project" value="UniProtKB-UniRule"/>
</dbReference>
<comment type="pathway">
    <text evidence="2 9">Amino-acid biosynthesis; L-tryptophan biosynthesis; L-tryptophan from chorismate: step 3/5.</text>
</comment>
<evidence type="ECO:0000313" key="11">
    <source>
        <dbReference type="EMBL" id="TLC97555.1"/>
    </source>
</evidence>
<protein>
    <recommendedName>
        <fullName evidence="4 9">N-(5'-phosphoribosyl)anthranilate isomerase</fullName>
        <shortName evidence="9">PRAI</shortName>
        <ecNumber evidence="3 9">5.3.1.24</ecNumber>
    </recommendedName>
</protein>
<dbReference type="PANTHER" id="PTHR42894:SF1">
    <property type="entry name" value="N-(5'-PHOSPHORIBOSYL)ANTHRANILATE ISOMERASE"/>
    <property type="match status" value="1"/>
</dbReference>
<comment type="catalytic activity">
    <reaction evidence="1 9">
        <text>N-(5-phospho-beta-D-ribosyl)anthranilate = 1-(2-carboxyphenylamino)-1-deoxy-D-ribulose 5-phosphate</text>
        <dbReference type="Rhea" id="RHEA:21540"/>
        <dbReference type="ChEBI" id="CHEBI:18277"/>
        <dbReference type="ChEBI" id="CHEBI:58613"/>
        <dbReference type="EC" id="5.3.1.24"/>
    </reaction>
</comment>
<sequence>MTKIKICGLKRQEDICMVNDLVPDYIGFVFAKSSRQVTAVQAGELKKLLLPSIKAVGVFVNEEQQKIVQLCEMGIIDLVQLHGDETQVYIQELKNRISCPVIKAVRVQSGEQIRNAEELPCDYLLLDTYTKGQYGGSGQVFDRSLIPQLKKPFFLAGGLTADNAAASISECKKCAPYAVDVSSAVETAGIKDRQKIAEFILRVRGLK</sequence>
<accession>A0A4U8Q758</accession>
<keyword evidence="8 9" id="KW-0413">Isomerase</keyword>
<dbReference type="HAMAP" id="MF_00135">
    <property type="entry name" value="PRAI"/>
    <property type="match status" value="1"/>
</dbReference>
<dbReference type="PANTHER" id="PTHR42894">
    <property type="entry name" value="N-(5'-PHOSPHORIBOSYL)ANTHRANILATE ISOMERASE"/>
    <property type="match status" value="1"/>
</dbReference>
<dbReference type="RefSeq" id="WP_027294958.1">
    <property type="nucleotide sequence ID" value="NZ_JTGN01000016.1"/>
</dbReference>
<dbReference type="GO" id="GO:0004640">
    <property type="term" value="F:phosphoribosylanthranilate isomerase activity"/>
    <property type="evidence" value="ECO:0007669"/>
    <property type="project" value="UniProtKB-UniRule"/>
</dbReference>
<dbReference type="CDD" id="cd00405">
    <property type="entry name" value="PRAI"/>
    <property type="match status" value="1"/>
</dbReference>